<protein>
    <submittedName>
        <fullName evidence="1">Uncharacterized protein</fullName>
    </submittedName>
</protein>
<accession>A0A8H8DIX0</accession>
<evidence type="ECO:0000313" key="2">
    <source>
        <dbReference type="Proteomes" id="UP000673691"/>
    </source>
</evidence>
<evidence type="ECO:0000313" key="1">
    <source>
        <dbReference type="EMBL" id="KAG5460073.1"/>
    </source>
</evidence>
<dbReference type="Proteomes" id="UP000673691">
    <property type="component" value="Unassembled WGS sequence"/>
</dbReference>
<gene>
    <name evidence="1" type="ORF">BJ554DRAFT_7924</name>
</gene>
<dbReference type="AlphaFoldDB" id="A0A8H8DIX0"/>
<reference evidence="1 2" key="1">
    <citation type="journal article" name="Sci. Rep.">
        <title>Genome-scale phylogenetic analyses confirm Olpidium as the closest living zoosporic fungus to the non-flagellated, terrestrial fungi.</title>
        <authorList>
            <person name="Chang Y."/>
            <person name="Rochon D."/>
            <person name="Sekimoto S."/>
            <person name="Wang Y."/>
            <person name="Chovatia M."/>
            <person name="Sandor L."/>
            <person name="Salamov A."/>
            <person name="Grigoriev I.V."/>
            <person name="Stajich J.E."/>
            <person name="Spatafora J.W."/>
        </authorList>
    </citation>
    <scope>NUCLEOTIDE SEQUENCE [LARGE SCALE GENOMIC DNA]</scope>
    <source>
        <strain evidence="1">S191</strain>
    </source>
</reference>
<dbReference type="EMBL" id="JAEFCI010005826">
    <property type="protein sequence ID" value="KAG5460073.1"/>
    <property type="molecule type" value="Genomic_DNA"/>
</dbReference>
<keyword evidence="2" id="KW-1185">Reference proteome</keyword>
<proteinExistence type="predicted"/>
<comment type="caution">
    <text evidence="1">The sequence shown here is derived from an EMBL/GenBank/DDBJ whole genome shotgun (WGS) entry which is preliminary data.</text>
</comment>
<sequence length="83" mass="8794">MAGEQDPGSRHAPSALLPAAAGGAVASACPQERRPFLPAFPLRIARVRQLDADLLDDELFGLLKDELGDGLKLFKVCSALPQL</sequence>
<organism evidence="1 2">
    <name type="scientific">Olpidium bornovanus</name>
    <dbReference type="NCBI Taxonomy" id="278681"/>
    <lineage>
        <taxon>Eukaryota</taxon>
        <taxon>Fungi</taxon>
        <taxon>Fungi incertae sedis</taxon>
        <taxon>Olpidiomycota</taxon>
        <taxon>Olpidiomycotina</taxon>
        <taxon>Olpidiomycetes</taxon>
        <taxon>Olpidiales</taxon>
        <taxon>Olpidiaceae</taxon>
        <taxon>Olpidium</taxon>
    </lineage>
</organism>
<name>A0A8H8DIX0_9FUNG</name>